<proteinExistence type="predicted"/>
<dbReference type="EMBL" id="CACRUB010000047">
    <property type="protein sequence ID" value="VYU56970.1"/>
    <property type="molecule type" value="Genomic_DNA"/>
</dbReference>
<sequence length="113" mass="12765">MKKATKQPLTDEEIMAYDNVPIDVAARYIGWSSPTIYRALREERAPFGFAVCSEETGTWTYNISPGLLVKYKRGDLPTYRLRELEEVMVRHVQEALDLRLAGVSALMGKVLSA</sequence>
<gene>
    <name evidence="1" type="ORF">FPLFYP42_02826</name>
</gene>
<accession>A0A6N3FYA1</accession>
<evidence type="ECO:0000313" key="1">
    <source>
        <dbReference type="EMBL" id="VYU56970.1"/>
    </source>
</evidence>
<name>A0A6N3FYA1_FLAPL</name>
<dbReference type="RefSeq" id="WP_148341686.1">
    <property type="nucleotide sequence ID" value="NZ_CACRUB010000047.1"/>
</dbReference>
<reference evidence="1" key="1">
    <citation type="submission" date="2019-11" db="EMBL/GenBank/DDBJ databases">
        <authorList>
            <person name="Feng L."/>
        </authorList>
    </citation>
    <scope>NUCLEOTIDE SEQUENCE</scope>
    <source>
        <strain evidence="1">FplautiiLFYP42</strain>
    </source>
</reference>
<protein>
    <submittedName>
        <fullName evidence="1">Uncharacterized protein</fullName>
    </submittedName>
</protein>
<dbReference type="AlphaFoldDB" id="A0A6N3FYA1"/>
<organism evidence="1">
    <name type="scientific">Flavonifractor plautii</name>
    <name type="common">Fusobacterium plautii</name>
    <dbReference type="NCBI Taxonomy" id="292800"/>
    <lineage>
        <taxon>Bacteria</taxon>
        <taxon>Bacillati</taxon>
        <taxon>Bacillota</taxon>
        <taxon>Clostridia</taxon>
        <taxon>Eubacteriales</taxon>
        <taxon>Oscillospiraceae</taxon>
        <taxon>Flavonifractor</taxon>
    </lineage>
</organism>